<evidence type="ECO:0000313" key="2">
    <source>
        <dbReference type="EMBL" id="PZO60287.1"/>
    </source>
</evidence>
<proteinExistence type="predicted"/>
<dbReference type="AlphaFoldDB" id="A0A2W4XV94"/>
<evidence type="ECO:0000313" key="3">
    <source>
        <dbReference type="Proteomes" id="UP000249794"/>
    </source>
</evidence>
<dbReference type="Proteomes" id="UP000249794">
    <property type="component" value="Unassembled WGS sequence"/>
</dbReference>
<reference evidence="3" key="1">
    <citation type="submission" date="2018-04" db="EMBL/GenBank/DDBJ databases">
        <authorList>
            <person name="Cornet L."/>
        </authorList>
    </citation>
    <scope>NUCLEOTIDE SEQUENCE [LARGE SCALE GENOMIC DNA]</scope>
</reference>
<comment type="caution">
    <text evidence="2">The sequence shown here is derived from an EMBL/GenBank/DDBJ whole genome shotgun (WGS) entry which is preliminary data.</text>
</comment>
<protein>
    <submittedName>
        <fullName evidence="2">Uncharacterized protein</fullName>
    </submittedName>
</protein>
<name>A0A2W4XV94_9CYAN</name>
<evidence type="ECO:0000256" key="1">
    <source>
        <dbReference type="SAM" id="MobiDB-lite"/>
    </source>
</evidence>
<organism evidence="2 3">
    <name type="scientific">Phormidesmis priestleyi</name>
    <dbReference type="NCBI Taxonomy" id="268141"/>
    <lineage>
        <taxon>Bacteria</taxon>
        <taxon>Bacillati</taxon>
        <taxon>Cyanobacteriota</taxon>
        <taxon>Cyanophyceae</taxon>
        <taxon>Leptolyngbyales</taxon>
        <taxon>Leptolyngbyaceae</taxon>
        <taxon>Phormidesmis</taxon>
    </lineage>
</organism>
<gene>
    <name evidence="2" type="ORF">DCF15_02370</name>
</gene>
<dbReference type="EMBL" id="QBMP01000012">
    <property type="protein sequence ID" value="PZO60287.1"/>
    <property type="molecule type" value="Genomic_DNA"/>
</dbReference>
<feature type="region of interest" description="Disordered" evidence="1">
    <location>
        <begin position="1"/>
        <end position="29"/>
    </location>
</feature>
<reference evidence="2 3" key="2">
    <citation type="submission" date="2018-06" db="EMBL/GenBank/DDBJ databases">
        <title>Metagenomic assembly of (sub)arctic Cyanobacteria and their associated microbiome from non-axenic cultures.</title>
        <authorList>
            <person name="Baurain D."/>
        </authorList>
    </citation>
    <scope>NUCLEOTIDE SEQUENCE [LARGE SCALE GENOMIC DNA]</scope>
    <source>
        <strain evidence="2">ULC027bin1</strain>
    </source>
</reference>
<sequence length="83" mass="9024">MPLSTPVRPSSVSTAAAIANSNRKEPTGKGAKVCWIELKNYPYQPDHQVELLHLQAEADALLIKLQATEQKHLAQQAEAPLAP</sequence>
<accession>A0A2W4XV94</accession>